<sequence>MDRFSHPLTGAAGPGTRSAPGAGEHDDGFPEMARYRRDYRDTSYYSAGRTWSDYAPAYRYGHRQWAARAGIAFEQAAPALERDWIATRGASRLNWIEARPAVIAAWLDADVLAAGAASAG</sequence>
<dbReference type="RefSeq" id="WP_370565876.1">
    <property type="nucleotide sequence ID" value="NZ_JBFWIB010000033.1"/>
</dbReference>
<organism evidence="2 3">
    <name type="scientific">Luteimonas salinilitoris</name>
    <dbReference type="NCBI Taxonomy" id="3237697"/>
    <lineage>
        <taxon>Bacteria</taxon>
        <taxon>Pseudomonadati</taxon>
        <taxon>Pseudomonadota</taxon>
        <taxon>Gammaproteobacteria</taxon>
        <taxon>Lysobacterales</taxon>
        <taxon>Lysobacteraceae</taxon>
        <taxon>Luteimonas</taxon>
    </lineage>
</organism>
<feature type="region of interest" description="Disordered" evidence="1">
    <location>
        <begin position="1"/>
        <end position="30"/>
    </location>
</feature>
<reference evidence="2 3" key="1">
    <citation type="submission" date="2024-07" db="EMBL/GenBank/DDBJ databases">
        <title>Luteimonas salilacus sp. nov., isolated from the shore soil of Salt Lake in Tibet of China.</title>
        <authorList>
            <person name="Zhang X."/>
            <person name="Li A."/>
        </authorList>
    </citation>
    <scope>NUCLEOTIDE SEQUENCE [LARGE SCALE GENOMIC DNA]</scope>
    <source>
        <strain evidence="2 3">B3-2-R+30</strain>
    </source>
</reference>
<keyword evidence="3" id="KW-1185">Reference proteome</keyword>
<evidence type="ECO:0000313" key="2">
    <source>
        <dbReference type="EMBL" id="MEZ0476871.1"/>
    </source>
</evidence>
<name>A0ABV4HYK4_9GAMM</name>
<accession>A0ABV4HYK4</accession>
<dbReference type="EMBL" id="JBFWIC010000057">
    <property type="protein sequence ID" value="MEZ0476871.1"/>
    <property type="molecule type" value="Genomic_DNA"/>
</dbReference>
<protein>
    <submittedName>
        <fullName evidence="2">Uncharacterized protein</fullName>
    </submittedName>
</protein>
<dbReference type="Proteomes" id="UP001566331">
    <property type="component" value="Unassembled WGS sequence"/>
</dbReference>
<gene>
    <name evidence="2" type="ORF">AB6713_20035</name>
</gene>
<evidence type="ECO:0000256" key="1">
    <source>
        <dbReference type="SAM" id="MobiDB-lite"/>
    </source>
</evidence>
<proteinExistence type="predicted"/>
<evidence type="ECO:0000313" key="3">
    <source>
        <dbReference type="Proteomes" id="UP001566331"/>
    </source>
</evidence>
<comment type="caution">
    <text evidence="2">The sequence shown here is derived from an EMBL/GenBank/DDBJ whole genome shotgun (WGS) entry which is preliminary data.</text>
</comment>